<evidence type="ECO:0000313" key="2">
    <source>
        <dbReference type="EMBL" id="QJA86106.1"/>
    </source>
</evidence>
<accession>A0A6H1ZFS9</accession>
<gene>
    <name evidence="2" type="ORF">MM415B02128_0005</name>
    <name evidence="1" type="ORF">TM448A00526_0006</name>
    <name evidence="3" type="ORF">TM448B01967_0006</name>
</gene>
<dbReference type="EMBL" id="MT144854">
    <property type="protein sequence ID" value="QJI00470.1"/>
    <property type="molecule type" value="Genomic_DNA"/>
</dbReference>
<reference evidence="1" key="1">
    <citation type="submission" date="2020-03" db="EMBL/GenBank/DDBJ databases">
        <title>The deep terrestrial virosphere.</title>
        <authorList>
            <person name="Holmfeldt K."/>
            <person name="Nilsson E."/>
            <person name="Simone D."/>
            <person name="Lopez-Fernandez M."/>
            <person name="Wu X."/>
            <person name="de Brujin I."/>
            <person name="Lundin D."/>
            <person name="Andersson A."/>
            <person name="Bertilsson S."/>
            <person name="Dopson M."/>
        </authorList>
    </citation>
    <scope>NUCLEOTIDE SEQUENCE</scope>
    <source>
        <strain evidence="2">MM415B02128</strain>
        <strain evidence="1">TM448A00526</strain>
        <strain evidence="3">TM448B01967</strain>
    </source>
</reference>
<evidence type="ECO:0000313" key="1">
    <source>
        <dbReference type="EMBL" id="QJA46776.1"/>
    </source>
</evidence>
<protein>
    <submittedName>
        <fullName evidence="1">Uncharacterized protein</fullName>
    </submittedName>
</protein>
<dbReference type="EMBL" id="MT144021">
    <property type="protein sequence ID" value="QJA46776.1"/>
    <property type="molecule type" value="Genomic_DNA"/>
</dbReference>
<dbReference type="EMBL" id="MT142615">
    <property type="protein sequence ID" value="QJA86106.1"/>
    <property type="molecule type" value="Genomic_DNA"/>
</dbReference>
<proteinExistence type="predicted"/>
<dbReference type="AlphaFoldDB" id="A0A6H1ZFS9"/>
<sequence>MGLDRVDSVNILDDAVQPRHFAAEVFTRVLAPRTPIYVPEGVGVVCVQSDDNLISNYNTLYPECRVRGIPFSLLTPARGTKVGGGGYYFSGLNGDSYDICDAQEIARMVIRGGADVVWHSRSHGTSWPTTWAEYFDEVTKGCFYGSGATINDVGDEISAPLEELIGAEYDNVVLNATLGMTHIPATIFASPGGWATAAGMWQYNHDSDYYRLVESYFAGMVGAHHKIGDEGSHAFGDLRESSRFGISTIDDTGQKAIVNMAANTGGACSVFSHEWLTSGGVGSGATPYADNVTHDELIGMLDEIVDLRAALTIVVVGASALPWLRRGTRNNSNILLNGDVAAQTYDNAALPQNWTKVTGTTNLTWETTTGGPLSGTKRWLQVDCSGSGQNSHGWKTYAILNSAHRHWIFRGYLRVVNDGAWRPRIKVLWGAPASVSGTPTTKEVMYWDFNGNLADAYHNSRQAVVYGDGTANDWTYVEVPFSVPYPVYKMELWCGTNATAGGIVGYGDMSIVPNG</sequence>
<organism evidence="1">
    <name type="scientific">viral metagenome</name>
    <dbReference type="NCBI Taxonomy" id="1070528"/>
    <lineage>
        <taxon>unclassified sequences</taxon>
        <taxon>metagenomes</taxon>
        <taxon>organismal metagenomes</taxon>
    </lineage>
</organism>
<evidence type="ECO:0000313" key="3">
    <source>
        <dbReference type="EMBL" id="QJI00470.1"/>
    </source>
</evidence>
<name>A0A6H1ZFS9_9ZZZZ</name>